<keyword evidence="6" id="KW-0472">Membrane</keyword>
<dbReference type="InterPro" id="IPR001789">
    <property type="entry name" value="Sig_transdc_resp-reg_receiver"/>
</dbReference>
<keyword evidence="4" id="KW-0283">Flagellar rotation</keyword>
<keyword evidence="6" id="KW-0812">Transmembrane</keyword>
<reference evidence="8" key="2">
    <citation type="journal article" date="2023" name="Microorganisms">
        <title>Isolation and Genomic Characteristics of Cat-Borne Campylobacter felis sp. nov. and Sheep-Borne Campylobacter ovis sp. nov.</title>
        <authorList>
            <person name="Wang H."/>
            <person name="Li Y."/>
            <person name="Gu Y."/>
            <person name="Zhou G."/>
            <person name="Chen X."/>
            <person name="Zhang X."/>
            <person name="Shao Z."/>
            <person name="Zhang J."/>
            <person name="Zhang M."/>
        </authorList>
    </citation>
    <scope>NUCLEOTIDE SEQUENCE</scope>
    <source>
        <strain evidence="8">PS10</strain>
    </source>
</reference>
<evidence type="ECO:0000259" key="7">
    <source>
        <dbReference type="PROSITE" id="PS50110"/>
    </source>
</evidence>
<dbReference type="EMBL" id="JANURM010000007">
    <property type="protein sequence ID" value="MDL0089062.1"/>
    <property type="molecule type" value="Genomic_DNA"/>
</dbReference>
<evidence type="ECO:0000313" key="9">
    <source>
        <dbReference type="Proteomes" id="UP001173801"/>
    </source>
</evidence>
<dbReference type="SMART" id="SM00448">
    <property type="entry name" value="REC"/>
    <property type="match status" value="1"/>
</dbReference>
<dbReference type="InterPro" id="IPR050595">
    <property type="entry name" value="Bact_response_regulator"/>
</dbReference>
<name>A0ABT7HQ68_9BACT</name>
<dbReference type="PANTHER" id="PTHR44591">
    <property type="entry name" value="STRESS RESPONSE REGULATOR PROTEIN 1"/>
    <property type="match status" value="1"/>
</dbReference>
<evidence type="ECO:0000256" key="2">
    <source>
        <dbReference type="ARBA" id="ARBA00022500"/>
    </source>
</evidence>
<dbReference type="InterPro" id="IPR036890">
    <property type="entry name" value="HATPase_C_sf"/>
</dbReference>
<evidence type="ECO:0000256" key="1">
    <source>
        <dbReference type="ARBA" id="ARBA00001946"/>
    </source>
</evidence>
<dbReference type="Pfam" id="PF00072">
    <property type="entry name" value="Response_reg"/>
    <property type="match status" value="1"/>
</dbReference>
<organism evidence="8 9">
    <name type="scientific">Campylobacter gastrosuis</name>
    <dbReference type="NCBI Taxonomy" id="2974576"/>
    <lineage>
        <taxon>Bacteria</taxon>
        <taxon>Pseudomonadati</taxon>
        <taxon>Campylobacterota</taxon>
        <taxon>Epsilonproteobacteria</taxon>
        <taxon>Campylobacterales</taxon>
        <taxon>Campylobacteraceae</taxon>
        <taxon>Campylobacter</taxon>
    </lineage>
</organism>
<evidence type="ECO:0000256" key="5">
    <source>
        <dbReference type="PROSITE-ProRule" id="PRU00169"/>
    </source>
</evidence>
<feature type="transmembrane region" description="Helical" evidence="6">
    <location>
        <begin position="285"/>
        <end position="305"/>
    </location>
</feature>
<dbReference type="SUPFAM" id="SSF52172">
    <property type="entry name" value="CheY-like"/>
    <property type="match status" value="1"/>
</dbReference>
<keyword evidence="2" id="KW-0145">Chemotaxis</keyword>
<evidence type="ECO:0000256" key="4">
    <source>
        <dbReference type="ARBA" id="ARBA00022779"/>
    </source>
</evidence>
<dbReference type="Gene3D" id="3.40.50.2300">
    <property type="match status" value="1"/>
</dbReference>
<sequence length="954" mass="109840">MKDLKHYLILTPLLLITLGSFYASYFFLDKMMFSQTLANTINEQILFKNVVRSLMRERNAITSQTPSADEIAFARSRTDDDVSALLDARSDESITSLTTQINAIRDNMDDAIKYSTIFFSFYSHINSFINENYAQFINNEETSESIRDYIVALSLIYQSTNNLNLDREYIAQAIINNEEIGKKSVGRWLINRDLEALNTSYLPTEESRLRVSKFIEASEISSTIGKMGELLFSILEGNNPIISKENLAKIDEFERDKFSFLIEVSNIVESELSIANKHLLQFYEMWVLIFITTAFAVLFMFFALARGVKTTINLQNAINGVRVQIDASKKDISGYKILEYFAKSYNDLRRSFEYLNEFNNIKNGYLEKISKKHKLNFLDKFQSLAFLRKTLTSAEQVKAINVLEENYSKLSVDLSNIEKIIHFESRNIVVENTEFDPQEIFKITLESRLDEIKDKQINYVTFVDPRIKNELSGDKNKIISIISNVLSCAIYQCSQYAKVSVEIRQASDNENADISTIRVDIKNNADFMGRYDIQAVDEHKVPSIKDEFISFWLSISNIYLKSLGSNLEINGAKDTGNEFSFTLVLKTHDIQKQKERFIRDIKIAYISDTDEEYNEFFKETMMGMHFGFETFTNFNKIKTQDDFDVIFTRSNKDNQGTQIKHLIKLRDPLTPSKILQYLQSNVSLDDTQKFILNKPQILILEDNIINLNLIKYAFERYNVEITAINEYRNILEIIKKRNFDVIFMDTGLLGVNSIEIAKKYKSSEISKHTPMVAMISNTSHVSSSQALEVFDDCIKKPFSKKELNRILTSFIVNFDAFSKSESTYAKSQNILIFKKSSIENKIITSALPEFSKFITIANNFDEFKHDLKTTPYGLIFIDEGVKGFEAQKLVENVESARMSFGTNTKLFIFSNKSQSSFSIKHYIKILSPQISKEQVADIVKQEFGVKVGSIERGY</sequence>
<keyword evidence="6" id="KW-1133">Transmembrane helix</keyword>
<dbReference type="Gene3D" id="3.30.565.10">
    <property type="entry name" value="Histidine kinase-like ATPase, C-terminal domain"/>
    <property type="match status" value="1"/>
</dbReference>
<keyword evidence="3 5" id="KW-0597">Phosphoprotein</keyword>
<proteinExistence type="predicted"/>
<reference evidence="8" key="1">
    <citation type="submission" date="2022-08" db="EMBL/GenBank/DDBJ databases">
        <authorList>
            <person name="Wang H."/>
        </authorList>
    </citation>
    <scope>NUCLEOTIDE SEQUENCE</scope>
    <source>
        <strain evidence="8">PS10</strain>
    </source>
</reference>
<evidence type="ECO:0000256" key="3">
    <source>
        <dbReference type="ARBA" id="ARBA00022553"/>
    </source>
</evidence>
<comment type="cofactor">
    <cofactor evidence="1">
        <name>Mg(2+)</name>
        <dbReference type="ChEBI" id="CHEBI:18420"/>
    </cofactor>
</comment>
<gene>
    <name evidence="8" type="ORF">NYG85_06740</name>
</gene>
<dbReference type="InterPro" id="IPR011006">
    <property type="entry name" value="CheY-like_superfamily"/>
</dbReference>
<protein>
    <submittedName>
        <fullName evidence="8">Response regulator</fullName>
    </submittedName>
</protein>
<evidence type="ECO:0000256" key="6">
    <source>
        <dbReference type="SAM" id="Phobius"/>
    </source>
</evidence>
<dbReference type="RefSeq" id="WP_284937721.1">
    <property type="nucleotide sequence ID" value="NZ_JANURM010000007.1"/>
</dbReference>
<dbReference type="PANTHER" id="PTHR44591:SF3">
    <property type="entry name" value="RESPONSE REGULATORY DOMAIN-CONTAINING PROTEIN"/>
    <property type="match status" value="1"/>
</dbReference>
<dbReference type="PROSITE" id="PS50110">
    <property type="entry name" value="RESPONSE_REGULATORY"/>
    <property type="match status" value="1"/>
</dbReference>
<feature type="modified residue" description="4-aspartylphosphate" evidence="5">
    <location>
        <position position="745"/>
    </location>
</feature>
<dbReference type="Proteomes" id="UP001173801">
    <property type="component" value="Unassembled WGS sequence"/>
</dbReference>
<feature type="domain" description="Response regulatory" evidence="7">
    <location>
        <begin position="696"/>
        <end position="811"/>
    </location>
</feature>
<accession>A0ABT7HQ68</accession>
<comment type="caution">
    <text evidence="8">The sequence shown here is derived from an EMBL/GenBank/DDBJ whole genome shotgun (WGS) entry which is preliminary data.</text>
</comment>
<dbReference type="CDD" id="cd17546">
    <property type="entry name" value="REC_hyHK_CKI1_RcsC-like"/>
    <property type="match status" value="1"/>
</dbReference>
<keyword evidence="9" id="KW-1185">Reference proteome</keyword>
<feature type="transmembrane region" description="Helical" evidence="6">
    <location>
        <begin position="6"/>
        <end position="28"/>
    </location>
</feature>
<evidence type="ECO:0000313" key="8">
    <source>
        <dbReference type="EMBL" id="MDL0089062.1"/>
    </source>
</evidence>